<proteinExistence type="predicted"/>
<dbReference type="Proteomes" id="UP000324800">
    <property type="component" value="Unassembled WGS sequence"/>
</dbReference>
<gene>
    <name evidence="1" type="ORF">EZS28_020013</name>
</gene>
<reference evidence="1 2" key="1">
    <citation type="submission" date="2019-03" db="EMBL/GenBank/DDBJ databases">
        <title>Single cell metagenomics reveals metabolic interactions within the superorganism composed of flagellate Streblomastix strix and complex community of Bacteroidetes bacteria on its surface.</title>
        <authorList>
            <person name="Treitli S.C."/>
            <person name="Kolisko M."/>
            <person name="Husnik F."/>
            <person name="Keeling P."/>
            <person name="Hampl V."/>
        </authorList>
    </citation>
    <scope>NUCLEOTIDE SEQUENCE [LARGE SCALE GENOMIC DNA]</scope>
    <source>
        <strain evidence="1">ST1C</strain>
    </source>
</reference>
<comment type="caution">
    <text evidence="1">The sequence shown here is derived from an EMBL/GenBank/DDBJ whole genome shotgun (WGS) entry which is preliminary data.</text>
</comment>
<evidence type="ECO:0000313" key="1">
    <source>
        <dbReference type="EMBL" id="KAA6384458.1"/>
    </source>
</evidence>
<protein>
    <submittedName>
        <fullName evidence="1">Uncharacterized protein</fullName>
    </submittedName>
</protein>
<accession>A0A5J4VP94</accession>
<sequence>MDKSQALRKLKENGTSFESFDNGYKMQVGKQITVYEDGYKGLRIMNQAQQNQLLAIRPTPKLCDTSLMYVDDEDNTDEQDDDADDEEEIILKTFRTIFERKARAWREETV</sequence>
<evidence type="ECO:0000313" key="2">
    <source>
        <dbReference type="Proteomes" id="UP000324800"/>
    </source>
</evidence>
<dbReference type="AlphaFoldDB" id="A0A5J4VP94"/>
<organism evidence="1 2">
    <name type="scientific">Streblomastix strix</name>
    <dbReference type="NCBI Taxonomy" id="222440"/>
    <lineage>
        <taxon>Eukaryota</taxon>
        <taxon>Metamonada</taxon>
        <taxon>Preaxostyla</taxon>
        <taxon>Oxymonadida</taxon>
        <taxon>Streblomastigidae</taxon>
        <taxon>Streblomastix</taxon>
    </lineage>
</organism>
<dbReference type="EMBL" id="SNRW01005751">
    <property type="protein sequence ID" value="KAA6384458.1"/>
    <property type="molecule type" value="Genomic_DNA"/>
</dbReference>
<name>A0A5J4VP94_9EUKA</name>